<reference evidence="2" key="1">
    <citation type="journal article" date="2019" name="Int. J. Syst. Evol. Microbiol.">
        <title>The Global Catalogue of Microorganisms (GCM) 10K type strain sequencing project: providing services to taxonomists for standard genome sequencing and annotation.</title>
        <authorList>
            <consortium name="The Broad Institute Genomics Platform"/>
            <consortium name="The Broad Institute Genome Sequencing Center for Infectious Disease"/>
            <person name="Wu L."/>
            <person name="Ma J."/>
        </authorList>
    </citation>
    <scope>NUCLEOTIDE SEQUENCE [LARGE SCALE GENOMIC DNA]</scope>
    <source>
        <strain evidence="2">KCTC 42644</strain>
    </source>
</reference>
<dbReference type="RefSeq" id="WP_380855981.1">
    <property type="nucleotide sequence ID" value="NZ_JBHRXV010000001.1"/>
</dbReference>
<dbReference type="EMBL" id="JBHRXV010000001">
    <property type="protein sequence ID" value="MFC3711314.1"/>
    <property type="molecule type" value="Genomic_DNA"/>
</dbReference>
<proteinExistence type="predicted"/>
<name>A0ABV7X9J5_9SPHN</name>
<evidence type="ECO:0000313" key="1">
    <source>
        <dbReference type="EMBL" id="MFC3711314.1"/>
    </source>
</evidence>
<comment type="caution">
    <text evidence="1">The sequence shown here is derived from an EMBL/GenBank/DDBJ whole genome shotgun (WGS) entry which is preliminary data.</text>
</comment>
<protein>
    <submittedName>
        <fullName evidence="1">Uncharacterized protein</fullName>
    </submittedName>
</protein>
<accession>A0ABV7X9J5</accession>
<sequence>MSLTPAQLTVTLGMAQLTMVAPALEGTYAGGTAATLGLALILVAQDSATWDARQVRESEGAAELLASAGAPVPEGHDPRLAALDTLLAETQDPALTRRILDFYVEITEAAAVTPPPLPSP</sequence>
<keyword evidence="2" id="KW-1185">Reference proteome</keyword>
<gene>
    <name evidence="1" type="ORF">ACFOMD_01950</name>
</gene>
<organism evidence="1 2">
    <name type="scientific">Sphingoaurantiacus capsulatus</name>
    <dbReference type="NCBI Taxonomy" id="1771310"/>
    <lineage>
        <taxon>Bacteria</taxon>
        <taxon>Pseudomonadati</taxon>
        <taxon>Pseudomonadota</taxon>
        <taxon>Alphaproteobacteria</taxon>
        <taxon>Sphingomonadales</taxon>
        <taxon>Sphingosinicellaceae</taxon>
        <taxon>Sphingoaurantiacus</taxon>
    </lineage>
</organism>
<evidence type="ECO:0000313" key="2">
    <source>
        <dbReference type="Proteomes" id="UP001595615"/>
    </source>
</evidence>
<dbReference type="Proteomes" id="UP001595615">
    <property type="component" value="Unassembled WGS sequence"/>
</dbReference>